<dbReference type="PANTHER" id="PTHR10458:SF2">
    <property type="entry name" value="PEPTIDE DEFORMYLASE, MITOCHONDRIAL"/>
    <property type="match status" value="1"/>
</dbReference>
<dbReference type="GO" id="GO:0042586">
    <property type="term" value="F:peptide deformylase activity"/>
    <property type="evidence" value="ECO:0007669"/>
    <property type="project" value="UniProtKB-EC"/>
</dbReference>
<dbReference type="EMBL" id="JBEUOH010000010">
    <property type="protein sequence ID" value="KAL0882070.1"/>
    <property type="molecule type" value="Genomic_DNA"/>
</dbReference>
<evidence type="ECO:0000256" key="7">
    <source>
        <dbReference type="RuleBase" id="RU362111"/>
    </source>
</evidence>
<evidence type="ECO:0000313" key="10">
    <source>
        <dbReference type="Proteomes" id="UP001549920"/>
    </source>
</evidence>
<evidence type="ECO:0000256" key="1">
    <source>
        <dbReference type="ARBA" id="ARBA00010759"/>
    </source>
</evidence>
<evidence type="ECO:0000256" key="3">
    <source>
        <dbReference type="ARBA" id="ARBA00022801"/>
    </source>
</evidence>
<dbReference type="NCBIfam" id="NF001159">
    <property type="entry name" value="PRK00150.1-3"/>
    <property type="match status" value="1"/>
</dbReference>
<dbReference type="GO" id="GO:0005739">
    <property type="term" value="C:mitochondrion"/>
    <property type="evidence" value="ECO:0007669"/>
    <property type="project" value="UniProtKB-ARBA"/>
</dbReference>
<keyword evidence="10" id="KW-1185">Reference proteome</keyword>
<dbReference type="PANTHER" id="PTHR10458">
    <property type="entry name" value="PEPTIDE DEFORMYLASE"/>
    <property type="match status" value="1"/>
</dbReference>
<proteinExistence type="inferred from homology"/>
<dbReference type="EC" id="3.5.1.88" evidence="7"/>
<dbReference type="InterPro" id="IPR023635">
    <property type="entry name" value="Peptide_deformylase"/>
</dbReference>
<dbReference type="PIRSF" id="PIRSF004749">
    <property type="entry name" value="Pep_def"/>
    <property type="match status" value="1"/>
</dbReference>
<dbReference type="HAMAP" id="MF_00163">
    <property type="entry name" value="Pep_deformylase"/>
    <property type="match status" value="1"/>
</dbReference>
<dbReference type="Gene3D" id="3.90.45.10">
    <property type="entry name" value="Peptide deformylase"/>
    <property type="match status" value="1"/>
</dbReference>
<dbReference type="CDD" id="cd00487">
    <property type="entry name" value="Pep_deformylase"/>
    <property type="match status" value="1"/>
</dbReference>
<sequence>MGVTRKVLNWYARMSPSRGKLSPPYEHVVQIGDPRLRKVSEPVPLDKIKTEEVQKVIHKLRHVLDKYGSVGMSAPQVGVNMRMFVMRHTAKQISALSPEIIKSKGMSVVPFTVFINPKLKVVDYQKIVYMEGCESVQGYSAEVPRYREVEVTGYNENGESTTQVFKQWPARIAQHEMDHLDGKVFTDIMERKTLICTCWEEVNLSKGKVVIPFHPE</sequence>
<dbReference type="Proteomes" id="UP001549920">
    <property type="component" value="Unassembled WGS sequence"/>
</dbReference>
<dbReference type="AlphaFoldDB" id="A0ABD0T5W0"/>
<dbReference type="Proteomes" id="UP001549921">
    <property type="component" value="Unassembled WGS sequence"/>
</dbReference>
<evidence type="ECO:0000313" key="11">
    <source>
        <dbReference type="Proteomes" id="UP001549921"/>
    </source>
</evidence>
<organism evidence="8 11">
    <name type="scientific">Loxostege sticticalis</name>
    <name type="common">Beet webworm moth</name>
    <dbReference type="NCBI Taxonomy" id="481309"/>
    <lineage>
        <taxon>Eukaryota</taxon>
        <taxon>Metazoa</taxon>
        <taxon>Ecdysozoa</taxon>
        <taxon>Arthropoda</taxon>
        <taxon>Hexapoda</taxon>
        <taxon>Insecta</taxon>
        <taxon>Pterygota</taxon>
        <taxon>Neoptera</taxon>
        <taxon>Endopterygota</taxon>
        <taxon>Lepidoptera</taxon>
        <taxon>Glossata</taxon>
        <taxon>Ditrysia</taxon>
        <taxon>Pyraloidea</taxon>
        <taxon>Crambidae</taxon>
        <taxon>Pyraustinae</taxon>
        <taxon>Loxostege</taxon>
    </lineage>
</organism>
<evidence type="ECO:0000256" key="6">
    <source>
        <dbReference type="ARBA" id="ARBA00048875"/>
    </source>
</evidence>
<reference evidence="10 11" key="1">
    <citation type="submission" date="2024-06" db="EMBL/GenBank/DDBJ databases">
        <title>A chromosome-level genome assembly of beet webworm, Loxostege sticticalis.</title>
        <authorList>
            <person name="Zhang Y."/>
        </authorList>
    </citation>
    <scope>NUCLEOTIDE SEQUENCE [LARGE SCALE GENOMIC DNA]</scope>
    <source>
        <strain evidence="9">AQ026</strain>
        <strain evidence="8">AQ028</strain>
        <tissue evidence="8">Male pupae</tissue>
        <tissue evidence="9">Whole body</tissue>
    </source>
</reference>
<keyword evidence="4 7" id="KW-0648">Protein biosynthesis</keyword>
<evidence type="ECO:0000256" key="4">
    <source>
        <dbReference type="ARBA" id="ARBA00022917"/>
    </source>
</evidence>
<gene>
    <name evidence="9" type="ORF">ABMA27_000645</name>
    <name evidence="8" type="ORF">ABMA28_000690</name>
</gene>
<comment type="function">
    <text evidence="5 7">Removes the formyl group from the N-terminal Met of newly synthesized proteins.</text>
</comment>
<comment type="similarity">
    <text evidence="1 7">Belongs to the polypeptide deformylase family.</text>
</comment>
<dbReference type="FunFam" id="3.90.45.10:FF:000003">
    <property type="entry name" value="Peptide deformylase"/>
    <property type="match status" value="1"/>
</dbReference>
<comment type="catalytic activity">
    <reaction evidence="6 7">
        <text>N-terminal N-formyl-L-methionyl-[peptide] + H2O = N-terminal L-methionyl-[peptide] + formate</text>
        <dbReference type="Rhea" id="RHEA:24420"/>
        <dbReference type="Rhea" id="RHEA-COMP:10639"/>
        <dbReference type="Rhea" id="RHEA-COMP:10640"/>
        <dbReference type="ChEBI" id="CHEBI:15377"/>
        <dbReference type="ChEBI" id="CHEBI:15740"/>
        <dbReference type="ChEBI" id="CHEBI:49298"/>
        <dbReference type="ChEBI" id="CHEBI:64731"/>
        <dbReference type="EC" id="3.5.1.88"/>
    </reaction>
</comment>
<keyword evidence="2 7" id="KW-0479">Metal-binding</keyword>
<dbReference type="SUPFAM" id="SSF56420">
    <property type="entry name" value="Peptide deformylase"/>
    <property type="match status" value="1"/>
</dbReference>
<dbReference type="EMBL" id="JBEDNZ010000010">
    <property type="protein sequence ID" value="KAL0832463.1"/>
    <property type="molecule type" value="Genomic_DNA"/>
</dbReference>
<evidence type="ECO:0000256" key="2">
    <source>
        <dbReference type="ARBA" id="ARBA00022723"/>
    </source>
</evidence>
<dbReference type="GO" id="GO:0046872">
    <property type="term" value="F:metal ion binding"/>
    <property type="evidence" value="ECO:0007669"/>
    <property type="project" value="UniProtKB-KW"/>
</dbReference>
<accession>A0ABD0T5W0</accession>
<comment type="caution">
    <text evidence="8">The sequence shown here is derived from an EMBL/GenBank/DDBJ whole genome shotgun (WGS) entry which is preliminary data.</text>
</comment>
<dbReference type="PRINTS" id="PR01576">
    <property type="entry name" value="PDEFORMYLASE"/>
</dbReference>
<dbReference type="InterPro" id="IPR036821">
    <property type="entry name" value="Peptide_deformylase_sf"/>
</dbReference>
<name>A0ABD0T5W0_LOXSC</name>
<keyword evidence="3 7" id="KW-0378">Hydrolase</keyword>
<evidence type="ECO:0000256" key="5">
    <source>
        <dbReference type="ARBA" id="ARBA00037114"/>
    </source>
</evidence>
<evidence type="ECO:0000313" key="9">
    <source>
        <dbReference type="EMBL" id="KAL0882070.1"/>
    </source>
</evidence>
<evidence type="ECO:0000313" key="8">
    <source>
        <dbReference type="EMBL" id="KAL0832463.1"/>
    </source>
</evidence>
<dbReference type="GO" id="GO:0006412">
    <property type="term" value="P:translation"/>
    <property type="evidence" value="ECO:0007669"/>
    <property type="project" value="UniProtKB-KW"/>
</dbReference>
<dbReference type="Pfam" id="PF01327">
    <property type="entry name" value="Pep_deformylase"/>
    <property type="match status" value="1"/>
</dbReference>
<protein>
    <recommendedName>
        <fullName evidence="7">Peptide deformylase</fullName>
        <ecNumber evidence="7">3.5.1.88</ecNumber>
    </recommendedName>
</protein>